<dbReference type="InterPro" id="IPR001287">
    <property type="entry name" value="NO2-reductase_Cu"/>
</dbReference>
<dbReference type="CDD" id="cd11020">
    <property type="entry name" value="CuRO_1_CuNIR"/>
    <property type="match status" value="1"/>
</dbReference>
<evidence type="ECO:0000256" key="11">
    <source>
        <dbReference type="ARBA" id="ARBA00023004"/>
    </source>
</evidence>
<dbReference type="GO" id="GO:0019333">
    <property type="term" value="P:denitrification pathway"/>
    <property type="evidence" value="ECO:0007669"/>
    <property type="project" value="UniProtKB-UniPathway"/>
</dbReference>
<dbReference type="PANTHER" id="PTHR35008">
    <property type="entry name" value="BLL4482 PROTEIN-RELATED"/>
    <property type="match status" value="1"/>
</dbReference>
<comment type="cofactor">
    <cofactor evidence="2 14">
        <name>Cu(2+)</name>
        <dbReference type="ChEBI" id="CHEBI:29036"/>
    </cofactor>
</comment>
<evidence type="ECO:0000256" key="5">
    <source>
        <dbReference type="ARBA" id="ARBA00011882"/>
    </source>
</evidence>
<dbReference type="UniPathway" id="UPA00652">
    <property type="reaction ID" value="UER00707"/>
</dbReference>
<dbReference type="EC" id="1.7.2.1" evidence="5"/>
<dbReference type="GO" id="GO:0009055">
    <property type="term" value="F:electron transfer activity"/>
    <property type="evidence" value="ECO:0007669"/>
    <property type="project" value="InterPro"/>
</dbReference>
<dbReference type="InterPro" id="IPR008972">
    <property type="entry name" value="Cupredoxin"/>
</dbReference>
<protein>
    <recommendedName>
        <fullName evidence="6">Copper-containing nitrite reductase</fullName>
        <ecNumber evidence="5">1.7.2.1</ecNumber>
    </recommendedName>
</protein>
<feature type="binding site" description="type 1 copper site" evidence="14">
    <location>
        <position position="160"/>
    </location>
    <ligand>
        <name>Cu cation</name>
        <dbReference type="ChEBI" id="CHEBI:23378"/>
        <label>1</label>
    </ligand>
</feature>
<dbReference type="FunFam" id="2.60.40.420:FF:000093">
    <property type="entry name" value="Copper-containing nitrite reductase"/>
    <property type="match status" value="1"/>
</dbReference>
<proteinExistence type="inferred from homology"/>
<dbReference type="InterPro" id="IPR009056">
    <property type="entry name" value="Cyt_c-like_dom"/>
</dbReference>
<accession>A0A521BKE3</accession>
<evidence type="ECO:0000256" key="14">
    <source>
        <dbReference type="PIRSR" id="PIRSR601287-1"/>
    </source>
</evidence>
<dbReference type="GO" id="GO:0020037">
    <property type="term" value="F:heme binding"/>
    <property type="evidence" value="ECO:0007669"/>
    <property type="project" value="InterPro"/>
</dbReference>
<dbReference type="RefSeq" id="WP_142713408.1">
    <property type="nucleotide sequence ID" value="NZ_FXTH01000003.1"/>
</dbReference>
<dbReference type="InterPro" id="IPR036909">
    <property type="entry name" value="Cyt_c-like_dom_sf"/>
</dbReference>
<evidence type="ECO:0000256" key="15">
    <source>
        <dbReference type="PROSITE-ProRule" id="PRU00433"/>
    </source>
</evidence>
<evidence type="ECO:0000256" key="3">
    <source>
        <dbReference type="ARBA" id="ARBA00010609"/>
    </source>
</evidence>
<dbReference type="PROSITE" id="PS51257">
    <property type="entry name" value="PROKAR_LIPOPROTEIN"/>
    <property type="match status" value="1"/>
</dbReference>
<dbReference type="Proteomes" id="UP000317593">
    <property type="component" value="Unassembled WGS sequence"/>
</dbReference>
<evidence type="ECO:0000259" key="16">
    <source>
        <dbReference type="PROSITE" id="PS51007"/>
    </source>
</evidence>
<dbReference type="GO" id="GO:0050421">
    <property type="term" value="F:nitrite reductase (NO-forming) activity"/>
    <property type="evidence" value="ECO:0007669"/>
    <property type="project" value="UniProtKB-EC"/>
</dbReference>
<evidence type="ECO:0000256" key="12">
    <source>
        <dbReference type="ARBA" id="ARBA00023008"/>
    </source>
</evidence>
<keyword evidence="18" id="KW-1185">Reference proteome</keyword>
<evidence type="ECO:0000256" key="9">
    <source>
        <dbReference type="ARBA" id="ARBA00022737"/>
    </source>
</evidence>
<organism evidence="17 18">
    <name type="scientific">Fodinibius sediminis</name>
    <dbReference type="NCBI Taxonomy" id="1214077"/>
    <lineage>
        <taxon>Bacteria</taxon>
        <taxon>Pseudomonadati</taxon>
        <taxon>Balneolota</taxon>
        <taxon>Balneolia</taxon>
        <taxon>Balneolales</taxon>
        <taxon>Balneolaceae</taxon>
        <taxon>Fodinibius</taxon>
    </lineage>
</organism>
<evidence type="ECO:0000313" key="17">
    <source>
        <dbReference type="EMBL" id="SMO47569.1"/>
    </source>
</evidence>
<dbReference type="PANTHER" id="PTHR35008:SF4">
    <property type="entry name" value="BLL4482 PROTEIN"/>
    <property type="match status" value="1"/>
</dbReference>
<feature type="binding site" description="type 2 copper site" evidence="14">
    <location>
        <position position="173"/>
    </location>
    <ligand>
        <name>Cu cation</name>
        <dbReference type="ChEBI" id="CHEBI:23378"/>
        <label>2</label>
    </ligand>
</feature>
<evidence type="ECO:0000313" key="18">
    <source>
        <dbReference type="Proteomes" id="UP000317593"/>
    </source>
</evidence>
<comment type="similarity">
    <text evidence="3">Belongs to the multicopper oxidase family.</text>
</comment>
<dbReference type="GO" id="GO:0005507">
    <property type="term" value="F:copper ion binding"/>
    <property type="evidence" value="ECO:0007669"/>
    <property type="project" value="InterPro"/>
</dbReference>
<sequence>MDTAHRFYNISLAVATLLIFVASCSDNQNDFDPETAEIVGEKQAELTLPPDVPPPIDRDNATKLIVNMEVVEKEMRLADGVTYTMWTFGGSVPGKFIRAREGDMIEFHLQNHPDNKLPHNIDLHAVNGPGGGAESTFTAPGRETVFTFRALNPGLYVYHCATAPVGMHIANGMYGLILIEPAEGLSEVDKEYYVMQSEFYTEGDYGERGLQPFDMEQAIEENPEYVVFNGAVGSMMNDKAITSEQGDNVRLFVGNGGPNLTSSFHVIGEILDKVHYEGGDRVQTNVQTTSIPAGGAAMVEFETEVPGNYILVDHAIFRAFNKGALATLAVSGEEDENVFTGQQLDRVYQPEGGAIQELPQEKRTIPTASTIEERIEFGRETYMAVCQACHMADGSGIEGAFPPVANSDYLNENPDRGISAIVHGLSGEITVNGETYNGVMPQQNLTNEEVANVITYILNSFDNEGGEVTPEDVERIRQQEGVES</sequence>
<dbReference type="EMBL" id="FXTH01000003">
    <property type="protein sequence ID" value="SMO47569.1"/>
    <property type="molecule type" value="Genomic_DNA"/>
</dbReference>
<comment type="subunit">
    <text evidence="4">Homotrimer.</text>
</comment>
<evidence type="ECO:0000256" key="7">
    <source>
        <dbReference type="ARBA" id="ARBA00022617"/>
    </source>
</evidence>
<feature type="binding site" description="type 1 copper site" evidence="14">
    <location>
        <position position="119"/>
    </location>
    <ligand>
        <name>Cu cation</name>
        <dbReference type="ChEBI" id="CHEBI:23378"/>
        <label>1</label>
    </ligand>
</feature>
<dbReference type="Gene3D" id="2.60.40.420">
    <property type="entry name" value="Cupredoxins - blue copper proteins"/>
    <property type="match status" value="2"/>
</dbReference>
<dbReference type="OrthoDB" id="9811395at2"/>
<feature type="binding site" description="type 1 copper site" evidence="14">
    <location>
        <position position="124"/>
    </location>
    <ligand>
        <name>Cu cation</name>
        <dbReference type="ChEBI" id="CHEBI:23378"/>
        <label>1</label>
    </ligand>
</feature>
<dbReference type="NCBIfam" id="TIGR02376">
    <property type="entry name" value="Cu_nitrite_red"/>
    <property type="match status" value="1"/>
</dbReference>
<dbReference type="SUPFAM" id="SSF49503">
    <property type="entry name" value="Cupredoxins"/>
    <property type="match status" value="2"/>
</dbReference>
<dbReference type="InterPro" id="IPR051459">
    <property type="entry name" value="Cytochrome_c-type_DH"/>
</dbReference>
<keyword evidence="7 15" id="KW-0349">Heme</keyword>
<name>A0A521BKE3_9BACT</name>
<feature type="binding site" description="type 1 copper site" evidence="14">
    <location>
        <position position="168"/>
    </location>
    <ligand>
        <name>Cu cation</name>
        <dbReference type="ChEBI" id="CHEBI:23378"/>
        <label>1</label>
    </ligand>
</feature>
<dbReference type="AlphaFoldDB" id="A0A521BKE3"/>
<evidence type="ECO:0000256" key="13">
    <source>
        <dbReference type="ARBA" id="ARBA00049340"/>
    </source>
</evidence>
<dbReference type="CDD" id="cd04208">
    <property type="entry name" value="CuRO_2_CuNIR"/>
    <property type="match status" value="1"/>
</dbReference>
<dbReference type="PRINTS" id="PR00695">
    <property type="entry name" value="CUNO2RDTASE"/>
</dbReference>
<dbReference type="Pfam" id="PF00034">
    <property type="entry name" value="Cytochrom_C"/>
    <property type="match status" value="1"/>
</dbReference>
<evidence type="ECO:0000256" key="8">
    <source>
        <dbReference type="ARBA" id="ARBA00022723"/>
    </source>
</evidence>
<dbReference type="Pfam" id="PF07732">
    <property type="entry name" value="Cu-oxidase_3"/>
    <property type="match status" value="1"/>
</dbReference>
<evidence type="ECO:0000256" key="2">
    <source>
        <dbReference type="ARBA" id="ARBA00001973"/>
    </source>
</evidence>
<gene>
    <name evidence="17" type="ORF">SAMN06265218_103184</name>
</gene>
<keyword evidence="11 15" id="KW-0408">Iron</keyword>
<dbReference type="InterPro" id="IPR011707">
    <property type="entry name" value="Cu-oxidase-like_N"/>
</dbReference>
<comment type="catalytic activity">
    <reaction evidence="13">
        <text>nitric oxide + Fe(III)-[cytochrome c] + H2O = Fe(II)-[cytochrome c] + nitrite + 2 H(+)</text>
        <dbReference type="Rhea" id="RHEA:15233"/>
        <dbReference type="Rhea" id="RHEA-COMP:10350"/>
        <dbReference type="Rhea" id="RHEA-COMP:14399"/>
        <dbReference type="ChEBI" id="CHEBI:15377"/>
        <dbReference type="ChEBI" id="CHEBI:15378"/>
        <dbReference type="ChEBI" id="CHEBI:16301"/>
        <dbReference type="ChEBI" id="CHEBI:16480"/>
        <dbReference type="ChEBI" id="CHEBI:29033"/>
        <dbReference type="ChEBI" id="CHEBI:29034"/>
        <dbReference type="EC" id="1.7.2.1"/>
    </reaction>
</comment>
<keyword evidence="10" id="KW-0560">Oxidoreductase</keyword>
<feature type="binding site" description="type 1 copper site" evidence="14">
    <location>
        <position position="314"/>
    </location>
    <ligand>
        <name>Cu cation</name>
        <dbReference type="ChEBI" id="CHEBI:23378"/>
        <label>1</label>
    </ligand>
</feature>
<evidence type="ECO:0000256" key="10">
    <source>
        <dbReference type="ARBA" id="ARBA00023002"/>
    </source>
</evidence>
<keyword evidence="9" id="KW-0677">Repeat</keyword>
<dbReference type="Gene3D" id="1.10.760.10">
    <property type="entry name" value="Cytochrome c-like domain"/>
    <property type="match status" value="1"/>
</dbReference>
<evidence type="ECO:0000256" key="4">
    <source>
        <dbReference type="ARBA" id="ARBA00011233"/>
    </source>
</evidence>
<keyword evidence="12 14" id="KW-0186">Copper</keyword>
<feature type="binding site" description="type 1 copper site" evidence="14">
    <location>
        <position position="159"/>
    </location>
    <ligand>
        <name>Cu cation</name>
        <dbReference type="ChEBI" id="CHEBI:23378"/>
        <label>1</label>
    </ligand>
</feature>
<evidence type="ECO:0000256" key="1">
    <source>
        <dbReference type="ARBA" id="ARBA00001960"/>
    </source>
</evidence>
<keyword evidence="8 14" id="KW-0479">Metal-binding</keyword>
<comment type="cofactor">
    <cofactor evidence="1 14">
        <name>Cu(+)</name>
        <dbReference type="ChEBI" id="CHEBI:49552"/>
    </cofactor>
</comment>
<feature type="domain" description="Cytochrome c" evidence="16">
    <location>
        <begin position="373"/>
        <end position="461"/>
    </location>
</feature>
<dbReference type="PROSITE" id="PS51007">
    <property type="entry name" value="CYTC"/>
    <property type="match status" value="1"/>
</dbReference>
<reference evidence="17 18" key="1">
    <citation type="submission" date="2017-05" db="EMBL/GenBank/DDBJ databases">
        <authorList>
            <person name="Varghese N."/>
            <person name="Submissions S."/>
        </authorList>
    </citation>
    <scope>NUCLEOTIDE SEQUENCE [LARGE SCALE GENOMIC DNA]</scope>
    <source>
        <strain evidence="17 18">DSM 21194</strain>
    </source>
</reference>
<dbReference type="SUPFAM" id="SSF46626">
    <property type="entry name" value="Cytochrome c"/>
    <property type="match status" value="1"/>
</dbReference>
<evidence type="ECO:0000256" key="6">
    <source>
        <dbReference type="ARBA" id="ARBA00017290"/>
    </source>
</evidence>